<protein>
    <submittedName>
        <fullName evidence="2">Uncharacterized protein</fullName>
    </submittedName>
</protein>
<organism evidence="2 3">
    <name type="scientific">Candidatus Kuenenbacteria bacterium CG_4_9_14_3_um_filter_39_14</name>
    <dbReference type="NCBI Taxonomy" id="1974616"/>
    <lineage>
        <taxon>Bacteria</taxon>
        <taxon>Candidatus Kueneniibacteriota</taxon>
    </lineage>
</organism>
<reference evidence="3" key="1">
    <citation type="submission" date="2017-09" db="EMBL/GenBank/DDBJ databases">
        <title>Depth-based differentiation of microbial function through sediment-hosted aquifers and enrichment of novel symbionts in the deep terrestrial subsurface.</title>
        <authorList>
            <person name="Probst A.J."/>
            <person name="Ladd B."/>
            <person name="Jarett J.K."/>
            <person name="Geller-Mcgrath D.E."/>
            <person name="Sieber C.M.K."/>
            <person name="Emerson J.B."/>
            <person name="Anantharaman K."/>
            <person name="Thomas B.C."/>
            <person name="Malmstrom R."/>
            <person name="Stieglmeier M."/>
            <person name="Klingl A."/>
            <person name="Woyke T."/>
            <person name="Ryan C.M."/>
            <person name="Banfield J.F."/>
        </authorList>
    </citation>
    <scope>NUCLEOTIDE SEQUENCE [LARGE SCALE GENOMIC DNA]</scope>
</reference>
<dbReference type="EMBL" id="PFVG01000098">
    <property type="protein sequence ID" value="PJA91779.1"/>
    <property type="molecule type" value="Genomic_DNA"/>
</dbReference>
<proteinExistence type="predicted"/>
<evidence type="ECO:0000313" key="3">
    <source>
        <dbReference type="Proteomes" id="UP000229569"/>
    </source>
</evidence>
<comment type="caution">
    <text evidence="2">The sequence shown here is derived from an EMBL/GenBank/DDBJ whole genome shotgun (WGS) entry which is preliminary data.</text>
</comment>
<keyword evidence="1" id="KW-1133">Transmembrane helix</keyword>
<keyword evidence="1" id="KW-0472">Membrane</keyword>
<accession>A0A2M7Z8B4</accession>
<sequence>KRTRQGAMCLGEWIRSASALFPPAGGVWGGMRAGFGLGIFGNSAATKLLNNVLIFVIIILQVKTSNSIMLSIYGK</sequence>
<dbReference type="Proteomes" id="UP000229569">
    <property type="component" value="Unassembled WGS sequence"/>
</dbReference>
<feature type="transmembrane region" description="Helical" evidence="1">
    <location>
        <begin position="52"/>
        <end position="73"/>
    </location>
</feature>
<feature type="transmembrane region" description="Helical" evidence="1">
    <location>
        <begin position="20"/>
        <end position="40"/>
    </location>
</feature>
<evidence type="ECO:0000313" key="2">
    <source>
        <dbReference type="EMBL" id="PJA91779.1"/>
    </source>
</evidence>
<name>A0A2M7Z8B4_9BACT</name>
<evidence type="ECO:0000256" key="1">
    <source>
        <dbReference type="SAM" id="Phobius"/>
    </source>
</evidence>
<gene>
    <name evidence="2" type="ORF">CO134_03570</name>
</gene>
<keyword evidence="1" id="KW-0812">Transmembrane</keyword>
<feature type="non-terminal residue" evidence="2">
    <location>
        <position position="1"/>
    </location>
</feature>
<dbReference type="AlphaFoldDB" id="A0A2M7Z8B4"/>